<protein>
    <submittedName>
        <fullName evidence="2 4">Uncharacterized protein</fullName>
    </submittedName>
</protein>
<gene>
    <name evidence="2" type="ORF">ASIM_LOCUS12666</name>
</gene>
<reference evidence="4" key="1">
    <citation type="submission" date="2017-02" db="UniProtKB">
        <authorList>
            <consortium name="WormBaseParasite"/>
        </authorList>
    </citation>
    <scope>IDENTIFICATION</scope>
</reference>
<evidence type="ECO:0000313" key="3">
    <source>
        <dbReference type="Proteomes" id="UP000267096"/>
    </source>
</evidence>
<evidence type="ECO:0000313" key="2">
    <source>
        <dbReference type="EMBL" id="VDK47896.1"/>
    </source>
</evidence>
<dbReference type="WBParaSite" id="ASIM_0001320001-mRNA-1">
    <property type="protein sequence ID" value="ASIM_0001320001-mRNA-1"/>
    <property type="gene ID" value="ASIM_0001320001"/>
</dbReference>
<evidence type="ECO:0000256" key="1">
    <source>
        <dbReference type="SAM" id="SignalP"/>
    </source>
</evidence>
<keyword evidence="3" id="KW-1185">Reference proteome</keyword>
<evidence type="ECO:0000313" key="4">
    <source>
        <dbReference type="WBParaSite" id="ASIM_0001320001-mRNA-1"/>
    </source>
</evidence>
<dbReference type="Proteomes" id="UP000267096">
    <property type="component" value="Unassembled WGS sequence"/>
</dbReference>
<reference evidence="2 3" key="2">
    <citation type="submission" date="2018-11" db="EMBL/GenBank/DDBJ databases">
        <authorList>
            <consortium name="Pathogen Informatics"/>
        </authorList>
    </citation>
    <scope>NUCLEOTIDE SEQUENCE [LARGE SCALE GENOMIC DNA]</scope>
</reference>
<name>A0A0M3JXV8_ANISI</name>
<dbReference type="EMBL" id="UYRR01031227">
    <property type="protein sequence ID" value="VDK47896.1"/>
    <property type="molecule type" value="Genomic_DNA"/>
</dbReference>
<organism evidence="4">
    <name type="scientific">Anisakis simplex</name>
    <name type="common">Herring worm</name>
    <dbReference type="NCBI Taxonomy" id="6269"/>
    <lineage>
        <taxon>Eukaryota</taxon>
        <taxon>Metazoa</taxon>
        <taxon>Ecdysozoa</taxon>
        <taxon>Nematoda</taxon>
        <taxon>Chromadorea</taxon>
        <taxon>Rhabditida</taxon>
        <taxon>Spirurina</taxon>
        <taxon>Ascaridomorpha</taxon>
        <taxon>Ascaridoidea</taxon>
        <taxon>Anisakidae</taxon>
        <taxon>Anisakis</taxon>
        <taxon>Anisakis simplex complex</taxon>
    </lineage>
</organism>
<dbReference type="AlphaFoldDB" id="A0A0M3JXV8"/>
<keyword evidence="1" id="KW-0732">Signal</keyword>
<feature type="signal peptide" evidence="1">
    <location>
        <begin position="1"/>
        <end position="19"/>
    </location>
</feature>
<proteinExistence type="predicted"/>
<accession>A0A0M3JXV8</accession>
<dbReference type="OrthoDB" id="5805447at2759"/>
<feature type="chain" id="PRO_5043121093" evidence="1">
    <location>
        <begin position="20"/>
        <end position="340"/>
    </location>
</feature>
<sequence length="340" mass="38387">MPSLVSAVIIVSVAHFILAKEDNRAIPVLMPSKLSTSQVYYLCPDSTIQYEFKACDPPNPIQCAHGQACRLSKLIDTNHTDQNSSDRYVYQCCDASHMTLQDWFEALQLSPQIIPKVPTSSIDNIHLNNFNYNTQSPVVHMNDDISALNYPNYVIANIQSFQLSTKLTNHQATFLHLLLLIDANMNRSTAIFLNYNINYDDEIEQSSAVNISNSYTKQEQFFGAISHKPIPEQATYRHQYTALLFSTKQPITTNITSDILTYLPHLSTFLSRSPTGVQLGDPIAGTFFYVRSCAINRPFYCYVKLSTTQSRSSIRPIDPTTDRRPVESIRLPIADLNAMM</sequence>